<organism evidence="1 2">
    <name type="scientific">Macrosiphum euphorbiae</name>
    <name type="common">potato aphid</name>
    <dbReference type="NCBI Taxonomy" id="13131"/>
    <lineage>
        <taxon>Eukaryota</taxon>
        <taxon>Metazoa</taxon>
        <taxon>Ecdysozoa</taxon>
        <taxon>Arthropoda</taxon>
        <taxon>Hexapoda</taxon>
        <taxon>Insecta</taxon>
        <taxon>Pterygota</taxon>
        <taxon>Neoptera</taxon>
        <taxon>Paraneoptera</taxon>
        <taxon>Hemiptera</taxon>
        <taxon>Sternorrhyncha</taxon>
        <taxon>Aphidomorpha</taxon>
        <taxon>Aphidoidea</taxon>
        <taxon>Aphididae</taxon>
        <taxon>Macrosiphini</taxon>
        <taxon>Macrosiphum</taxon>
    </lineage>
</organism>
<dbReference type="EMBL" id="CARXXK010001154">
    <property type="protein sequence ID" value="CAI6374091.1"/>
    <property type="molecule type" value="Genomic_DNA"/>
</dbReference>
<dbReference type="AlphaFoldDB" id="A0AAV0Y3S9"/>
<dbReference type="Proteomes" id="UP001160148">
    <property type="component" value="Unassembled WGS sequence"/>
</dbReference>
<protein>
    <recommendedName>
        <fullName evidence="3">LAGLIDADG homing endonuclease</fullName>
    </recommendedName>
</protein>
<sequence>MNENFKLVPLSGARSDIWQHFGFKVSEKGIILNKNQVFKKCKCAAGYSGNTTNLSFSSETLMEKLLEEEIF</sequence>
<evidence type="ECO:0000313" key="1">
    <source>
        <dbReference type="EMBL" id="CAI6374091.1"/>
    </source>
</evidence>
<evidence type="ECO:0008006" key="3">
    <source>
        <dbReference type="Google" id="ProtNLM"/>
    </source>
</evidence>
<name>A0AAV0Y3S9_9HEMI</name>
<accession>A0AAV0Y3S9</accession>
<evidence type="ECO:0000313" key="2">
    <source>
        <dbReference type="Proteomes" id="UP001160148"/>
    </source>
</evidence>
<comment type="caution">
    <text evidence="1">The sequence shown here is derived from an EMBL/GenBank/DDBJ whole genome shotgun (WGS) entry which is preliminary data.</text>
</comment>
<keyword evidence="2" id="KW-1185">Reference proteome</keyword>
<proteinExistence type="predicted"/>
<gene>
    <name evidence="1" type="ORF">MEUPH1_LOCUS27747</name>
</gene>
<reference evidence="1 2" key="1">
    <citation type="submission" date="2023-01" db="EMBL/GenBank/DDBJ databases">
        <authorList>
            <person name="Whitehead M."/>
        </authorList>
    </citation>
    <scope>NUCLEOTIDE SEQUENCE [LARGE SCALE GENOMIC DNA]</scope>
</reference>